<feature type="transmembrane region" description="Helical" evidence="1">
    <location>
        <begin position="187"/>
        <end position="206"/>
    </location>
</feature>
<organism evidence="2 3">
    <name type="scientific">Candidatus Desulfolinea nitratireducens</name>
    <dbReference type="NCBI Taxonomy" id="2841698"/>
    <lineage>
        <taxon>Bacteria</taxon>
        <taxon>Bacillati</taxon>
        <taxon>Chloroflexota</taxon>
        <taxon>Anaerolineae</taxon>
        <taxon>Anaerolineales</taxon>
        <taxon>Anaerolineales incertae sedis</taxon>
        <taxon>Candidatus Desulfolinea</taxon>
    </lineage>
</organism>
<sequence>MKRFDVRIIFGFVLTIIGSIFLLENLGILHGGFNLLWAILIASAGAAALYVYAINRENWWALIPGCTLTAIGLNIALGVISPQLENMLGGGIILGGIALAFWMVFFTNRSYWWAIIPAGILSSIAVVDVLDSILPYGQTDGLFLIGFGMTFLLLGFLPGYDNQLKWAFIPGGILTLIGVLSLPFMEILFNIIWPLLLIGAGGYVIYKNFRKQ</sequence>
<reference evidence="2 3" key="1">
    <citation type="submission" date="2020-08" db="EMBL/GenBank/DDBJ databases">
        <title>Bridging the membrane lipid divide: bacteria of the FCB group superphylum have the potential to synthesize archaeal ether lipids.</title>
        <authorList>
            <person name="Villanueva L."/>
            <person name="Von Meijenfeldt F.A.B."/>
            <person name="Westbye A.B."/>
            <person name="Yadav S."/>
            <person name="Hopmans E.C."/>
            <person name="Dutilh B.E."/>
            <person name="Sinninghe Damste J.S."/>
        </authorList>
    </citation>
    <scope>NUCLEOTIDE SEQUENCE [LARGE SCALE GENOMIC DNA]</scope>
    <source>
        <strain evidence="2">NIOZ-UU36</strain>
    </source>
</reference>
<dbReference type="AlphaFoldDB" id="A0A8J6NGX4"/>
<dbReference type="EMBL" id="JACNJN010000115">
    <property type="protein sequence ID" value="MBC8335588.1"/>
    <property type="molecule type" value="Genomic_DNA"/>
</dbReference>
<proteinExistence type="predicted"/>
<protein>
    <recommendedName>
        <fullName evidence="4">DUF5668 domain-containing protein</fullName>
    </recommendedName>
</protein>
<feature type="transmembrane region" description="Helical" evidence="1">
    <location>
        <begin position="166"/>
        <end position="182"/>
    </location>
</feature>
<keyword evidence="1" id="KW-0812">Transmembrane</keyword>
<gene>
    <name evidence="2" type="ORF">H8E29_10000</name>
</gene>
<feature type="transmembrane region" description="Helical" evidence="1">
    <location>
        <begin position="35"/>
        <end position="53"/>
    </location>
</feature>
<keyword evidence="1" id="KW-1133">Transmembrane helix</keyword>
<evidence type="ECO:0000313" key="3">
    <source>
        <dbReference type="Proteomes" id="UP000614469"/>
    </source>
</evidence>
<keyword evidence="1" id="KW-0472">Membrane</keyword>
<dbReference type="Proteomes" id="UP000614469">
    <property type="component" value="Unassembled WGS sequence"/>
</dbReference>
<name>A0A8J6NGX4_9CHLR</name>
<evidence type="ECO:0000313" key="2">
    <source>
        <dbReference type="EMBL" id="MBC8335588.1"/>
    </source>
</evidence>
<feature type="transmembrane region" description="Helical" evidence="1">
    <location>
        <begin position="6"/>
        <end position="23"/>
    </location>
</feature>
<accession>A0A8J6NGX4</accession>
<feature type="transmembrane region" description="Helical" evidence="1">
    <location>
        <begin position="142"/>
        <end position="160"/>
    </location>
</feature>
<comment type="caution">
    <text evidence="2">The sequence shown here is derived from an EMBL/GenBank/DDBJ whole genome shotgun (WGS) entry which is preliminary data.</text>
</comment>
<evidence type="ECO:0008006" key="4">
    <source>
        <dbReference type="Google" id="ProtNLM"/>
    </source>
</evidence>
<feature type="transmembrane region" description="Helical" evidence="1">
    <location>
        <begin position="59"/>
        <end position="80"/>
    </location>
</feature>
<feature type="transmembrane region" description="Helical" evidence="1">
    <location>
        <begin position="111"/>
        <end position="130"/>
    </location>
</feature>
<feature type="transmembrane region" description="Helical" evidence="1">
    <location>
        <begin position="87"/>
        <end position="105"/>
    </location>
</feature>
<evidence type="ECO:0000256" key="1">
    <source>
        <dbReference type="SAM" id="Phobius"/>
    </source>
</evidence>